<proteinExistence type="predicted"/>
<dbReference type="EMBL" id="AKQI01000006">
    <property type="protein sequence ID" value="EJC31303.1"/>
    <property type="molecule type" value="Genomic_DNA"/>
</dbReference>
<comment type="caution">
    <text evidence="1">The sequence shown here is derived from an EMBL/GenBank/DDBJ whole genome shotgun (WGS) entry which is preliminary data.</text>
</comment>
<accession>A0ABC9QR93</accession>
<sequence length="43" mass="4971">MEEKLKKALELCKQSGLVLRKFNGKIFHLNAMNQIALITLTKR</sequence>
<reference evidence="1 2" key="1">
    <citation type="submission" date="2012-05" db="EMBL/GenBank/DDBJ databases">
        <title>Genome sequence of Helicobacter pylori Hp P-13b.</title>
        <authorList>
            <person name="Blanchard T.G."/>
            <person name="Czinn S.J."/>
            <person name="McCracken C."/>
            <person name="Abolude K."/>
            <person name="Maroo A."/>
            <person name="Santana-Cruz I."/>
            <person name="Tallon L.J."/>
            <person name="Ficke F.W.F."/>
        </authorList>
    </citation>
    <scope>NUCLEOTIDE SEQUENCE [LARGE SCALE GENOMIC DNA]</scope>
    <source>
        <strain evidence="1 2">Hp P-13b</strain>
    </source>
</reference>
<protein>
    <submittedName>
        <fullName evidence="1">Uncharacterized protein</fullName>
    </submittedName>
</protein>
<evidence type="ECO:0000313" key="1">
    <source>
        <dbReference type="EMBL" id="EJC31303.1"/>
    </source>
</evidence>
<dbReference type="AlphaFoldDB" id="A0ABC9QR93"/>
<dbReference type="Proteomes" id="UP000003392">
    <property type="component" value="Unassembled WGS sequence"/>
</dbReference>
<name>A0ABC9QR93_HELPX</name>
<gene>
    <name evidence="1" type="ORF">HPHPP13B_0866</name>
</gene>
<organism evidence="1 2">
    <name type="scientific">Helicobacter pylori Hp P-13b</name>
    <dbReference type="NCBI Taxonomy" id="992107"/>
    <lineage>
        <taxon>Bacteria</taxon>
        <taxon>Pseudomonadati</taxon>
        <taxon>Campylobacterota</taxon>
        <taxon>Epsilonproteobacteria</taxon>
        <taxon>Campylobacterales</taxon>
        <taxon>Helicobacteraceae</taxon>
        <taxon>Helicobacter</taxon>
    </lineage>
</organism>
<evidence type="ECO:0000313" key="2">
    <source>
        <dbReference type="Proteomes" id="UP000003392"/>
    </source>
</evidence>